<accession>A0A2A2LU23</accession>
<comment type="caution">
    <text evidence="1">The sequence shown here is derived from an EMBL/GenBank/DDBJ whole genome shotgun (WGS) entry which is preliminary data.</text>
</comment>
<sequence length="291" mass="33353">MTPTAHSDFQLPKRAIERLEKRLEPLRKKLEKHPLYAAVQSVDDLRYFMQNHVFAVWDFMSLLKVLQRHLTCVDIPWEPKGFRESRRLINEIVLGEESDFVGGQNISHLELYLDSMKYAKADTAVFEKFMHTICKSSDYTEKSLEAAFAEAKSPRPAAEFVKRTFEFIQSGKVHIVAAAFAFGREVQNMIFNNPSSRTLFQDLIPLMFTGLLRDMNKGLGGILDTFIVYLERHIEVDGEDHGPMSLRMMAEVCGGEEDPRWDEAIEAAVNALQARVDLWDGVVAELNKRKQ</sequence>
<dbReference type="InterPro" id="IPR024423">
    <property type="entry name" value="DUF3050"/>
</dbReference>
<dbReference type="AlphaFoldDB" id="A0A2A2LU23"/>
<evidence type="ECO:0000313" key="2">
    <source>
        <dbReference type="Proteomes" id="UP000218231"/>
    </source>
</evidence>
<protein>
    <recommendedName>
        <fullName evidence="3">Heme oxygenase</fullName>
    </recommendedName>
</protein>
<reference evidence="1 2" key="1">
    <citation type="journal article" date="2017" name="Curr. Biol.">
        <title>Genome architecture and evolution of a unichromosomal asexual nematode.</title>
        <authorList>
            <person name="Fradin H."/>
            <person name="Zegar C."/>
            <person name="Gutwein M."/>
            <person name="Lucas J."/>
            <person name="Kovtun M."/>
            <person name="Corcoran D."/>
            <person name="Baugh L.R."/>
            <person name="Kiontke K."/>
            <person name="Gunsalus K."/>
            <person name="Fitch D.H."/>
            <person name="Piano F."/>
        </authorList>
    </citation>
    <scope>NUCLEOTIDE SEQUENCE [LARGE SCALE GENOMIC DNA]</scope>
    <source>
        <strain evidence="1">PF1309</strain>
    </source>
</reference>
<dbReference type="Gene3D" id="1.20.910.10">
    <property type="entry name" value="Heme oxygenase-like"/>
    <property type="match status" value="1"/>
</dbReference>
<keyword evidence="2" id="KW-1185">Reference proteome</keyword>
<dbReference type="OrthoDB" id="5814146at2759"/>
<proteinExistence type="predicted"/>
<evidence type="ECO:0008006" key="3">
    <source>
        <dbReference type="Google" id="ProtNLM"/>
    </source>
</evidence>
<name>A0A2A2LU23_9BILA</name>
<gene>
    <name evidence="1" type="ORF">WR25_11218</name>
</gene>
<dbReference type="EMBL" id="LIAE01006432">
    <property type="protein sequence ID" value="PAV89752.1"/>
    <property type="molecule type" value="Genomic_DNA"/>
</dbReference>
<dbReference type="Proteomes" id="UP000218231">
    <property type="component" value="Unassembled WGS sequence"/>
</dbReference>
<dbReference type="Pfam" id="PF11251">
    <property type="entry name" value="DUF3050"/>
    <property type="match status" value="1"/>
</dbReference>
<evidence type="ECO:0000313" key="1">
    <source>
        <dbReference type="EMBL" id="PAV89752.1"/>
    </source>
</evidence>
<organism evidence="1 2">
    <name type="scientific">Diploscapter pachys</name>
    <dbReference type="NCBI Taxonomy" id="2018661"/>
    <lineage>
        <taxon>Eukaryota</taxon>
        <taxon>Metazoa</taxon>
        <taxon>Ecdysozoa</taxon>
        <taxon>Nematoda</taxon>
        <taxon>Chromadorea</taxon>
        <taxon>Rhabditida</taxon>
        <taxon>Rhabditina</taxon>
        <taxon>Rhabditomorpha</taxon>
        <taxon>Rhabditoidea</taxon>
        <taxon>Rhabditidae</taxon>
        <taxon>Diploscapter</taxon>
    </lineage>
</organism>
<dbReference type="InterPro" id="IPR016084">
    <property type="entry name" value="Haem_Oase-like_multi-hlx"/>
</dbReference>